<accession>A0A0A8X742</accession>
<evidence type="ECO:0000313" key="3">
    <source>
        <dbReference type="Proteomes" id="UP000031014"/>
    </source>
</evidence>
<protein>
    <submittedName>
        <fullName evidence="2">Uncharacterized protein</fullName>
    </submittedName>
</protein>
<dbReference type="EMBL" id="BASE01000070">
    <property type="protein sequence ID" value="GAM14847.1"/>
    <property type="molecule type" value="Genomic_DNA"/>
</dbReference>
<dbReference type="RefSeq" id="WP_041966553.1">
    <property type="nucleotide sequence ID" value="NZ_BASE01000070.1"/>
</dbReference>
<reference evidence="2 3" key="1">
    <citation type="submission" date="2013-06" db="EMBL/GenBank/DDBJ databases">
        <title>Whole genome shotgun sequence of Bacillus selenatarsenatis SF-1.</title>
        <authorList>
            <person name="Kuroda M."/>
            <person name="Sei K."/>
            <person name="Yamashita M."/>
            <person name="Ike M."/>
        </authorList>
    </citation>
    <scope>NUCLEOTIDE SEQUENCE [LARGE SCALE GENOMIC DNA]</scope>
    <source>
        <strain evidence="2 3">SF-1</strain>
    </source>
</reference>
<feature type="transmembrane region" description="Helical" evidence="1">
    <location>
        <begin position="72"/>
        <end position="93"/>
    </location>
</feature>
<gene>
    <name evidence="2" type="ORF">SAMD00020551_3001</name>
</gene>
<dbReference type="Proteomes" id="UP000031014">
    <property type="component" value="Unassembled WGS sequence"/>
</dbReference>
<keyword evidence="1" id="KW-0472">Membrane</keyword>
<name>A0A0A8X742_MESS1</name>
<dbReference type="OrthoDB" id="2943223at2"/>
<keyword evidence="3" id="KW-1185">Reference proteome</keyword>
<keyword evidence="1" id="KW-0812">Transmembrane</keyword>
<proteinExistence type="predicted"/>
<dbReference type="AlphaFoldDB" id="A0A0A8X742"/>
<keyword evidence="1" id="KW-1133">Transmembrane helix</keyword>
<evidence type="ECO:0000313" key="2">
    <source>
        <dbReference type="EMBL" id="GAM14847.1"/>
    </source>
</evidence>
<feature type="transmembrane region" description="Helical" evidence="1">
    <location>
        <begin position="7"/>
        <end position="27"/>
    </location>
</feature>
<organism evidence="2 3">
    <name type="scientific">Mesobacillus selenatarsenatis (strain DSM 18680 / JCM 14380 / FERM P-15431 / SF-1)</name>
    <dbReference type="NCBI Taxonomy" id="1321606"/>
    <lineage>
        <taxon>Bacteria</taxon>
        <taxon>Bacillati</taxon>
        <taxon>Bacillota</taxon>
        <taxon>Bacilli</taxon>
        <taxon>Bacillales</taxon>
        <taxon>Bacillaceae</taxon>
        <taxon>Mesobacillus</taxon>
    </lineage>
</organism>
<evidence type="ECO:0000256" key="1">
    <source>
        <dbReference type="SAM" id="Phobius"/>
    </source>
</evidence>
<feature type="transmembrane region" description="Helical" evidence="1">
    <location>
        <begin position="39"/>
        <end position="60"/>
    </location>
</feature>
<comment type="caution">
    <text evidence="2">The sequence shown here is derived from an EMBL/GenBank/DDBJ whole genome shotgun (WGS) entry which is preliminary data.</text>
</comment>
<sequence length="94" mass="10617">MSKQLNFWSFIFSTILILLFFIVSFTGPIDYYILGMHPFVLLLYVTLLTFITGLTGMAGMEEWKSMARSFSTIILTLGLSAFLAIVIFFGNLLS</sequence>